<keyword evidence="6" id="KW-1185">Reference proteome</keyword>
<dbReference type="PANTHER" id="PTHR24036">
    <property type="entry name" value="SKELETOR-RELATED"/>
    <property type="match status" value="1"/>
</dbReference>
<dbReference type="InterPro" id="IPR052126">
    <property type="entry name" value="Spindle_Org/Thrombomodulin"/>
</dbReference>
<evidence type="ECO:0000259" key="3">
    <source>
        <dbReference type="PROSITE" id="PS50836"/>
    </source>
</evidence>
<dbReference type="Proteomes" id="UP000639338">
    <property type="component" value="Unassembled WGS sequence"/>
</dbReference>
<dbReference type="PROSITE" id="PS50836">
    <property type="entry name" value="DOMON"/>
    <property type="match status" value="1"/>
</dbReference>
<name>A0A834XX94_APHGI</name>
<dbReference type="PANTHER" id="PTHR24036:SF16">
    <property type="entry name" value="KNICKKOPF"/>
    <property type="match status" value="1"/>
</dbReference>
<accession>A0A834XX94</accession>
<sequence length="564" mass="63914">MWWKESVILVLCCLTFVLTQDDESERRDFPGQCVSTESVDKDLNNVYQGKCIGKFNSYHHQVSGEVYAVDEYTLLLKNFNYDGTSIDAFFWAGTSNRRGSQGFIVPDEWGKTNVLERYLNKDFILTLPDKKKITEIKGFEPPKPQKIGQLSKRGDHRVDSETITIVDSKTIRITGFKFDGRDSNTYFWVGLGPQPSAKGFKVPDEHGYLDSLREYKGEEISIELPGDMTVFSIDWLSIYNIETKTNYGSISIQNDLNVPPSLVKIIKHKRTLPNCEQLHKIYQVSWEIFGPQITFQLSAQVSNNEYMAFGISGSSEKSQMEGADVTIAYMDGARGFANDYNITAKAPCAKTLGQYKGVCKDELVGGQDSNQIFTAFQKDGLQVITYRRTLISSDPVYFIWAIGKLDENKEPNFHDIYSRSDLKLNLNRTESSDISYVVVRILIGANGLIEFTRRGRPRPTVVGPLCLSKHDGRDRRLDDDFPTFKKFNNTLIHVCESGEGGNLEVTPNSSWPDTVYYNSFTHANVGWKIHVVDAYIKPKPSNAINIIINNNIIIITILLLSYYI</sequence>
<dbReference type="SMART" id="SM00686">
    <property type="entry name" value="DM13"/>
    <property type="match status" value="2"/>
</dbReference>
<feature type="domain" description="DM13" evidence="4">
    <location>
        <begin position="148"/>
        <end position="253"/>
    </location>
</feature>
<dbReference type="InterPro" id="IPR005018">
    <property type="entry name" value="DOMON_domain"/>
</dbReference>
<dbReference type="InterPro" id="IPR019545">
    <property type="entry name" value="DM13_domain"/>
</dbReference>
<feature type="chain" id="PRO_5032431346" evidence="2">
    <location>
        <begin position="20"/>
        <end position="564"/>
    </location>
</feature>
<dbReference type="PROSITE" id="PS51549">
    <property type="entry name" value="DM13"/>
    <property type="match status" value="2"/>
</dbReference>
<reference evidence="5 6" key="1">
    <citation type="submission" date="2020-08" db="EMBL/GenBank/DDBJ databases">
        <title>Aphidius gifuensis genome sequencing and assembly.</title>
        <authorList>
            <person name="Du Z."/>
        </authorList>
    </citation>
    <scope>NUCLEOTIDE SEQUENCE [LARGE SCALE GENOMIC DNA]</scope>
    <source>
        <strain evidence="5">YNYX2018</strain>
        <tissue evidence="5">Adults</tissue>
    </source>
</reference>
<evidence type="ECO:0000313" key="6">
    <source>
        <dbReference type="Proteomes" id="UP000639338"/>
    </source>
</evidence>
<feature type="signal peptide" evidence="2">
    <location>
        <begin position="1"/>
        <end position="19"/>
    </location>
</feature>
<keyword evidence="1" id="KW-0677">Repeat</keyword>
<dbReference type="InterPro" id="IPR045266">
    <property type="entry name" value="DOH_DOMON"/>
</dbReference>
<organism evidence="5 6">
    <name type="scientific">Aphidius gifuensis</name>
    <name type="common">Parasitoid wasp</name>
    <dbReference type="NCBI Taxonomy" id="684658"/>
    <lineage>
        <taxon>Eukaryota</taxon>
        <taxon>Metazoa</taxon>
        <taxon>Ecdysozoa</taxon>
        <taxon>Arthropoda</taxon>
        <taxon>Hexapoda</taxon>
        <taxon>Insecta</taxon>
        <taxon>Pterygota</taxon>
        <taxon>Neoptera</taxon>
        <taxon>Endopterygota</taxon>
        <taxon>Hymenoptera</taxon>
        <taxon>Apocrita</taxon>
        <taxon>Ichneumonoidea</taxon>
        <taxon>Braconidae</taxon>
        <taxon>Aphidiinae</taxon>
        <taxon>Aphidius</taxon>
    </lineage>
</organism>
<gene>
    <name evidence="5" type="ORF">HCN44_004660</name>
</gene>
<evidence type="ECO:0000256" key="2">
    <source>
        <dbReference type="SAM" id="SignalP"/>
    </source>
</evidence>
<dbReference type="EMBL" id="JACMRX010000002">
    <property type="protein sequence ID" value="KAF7995188.1"/>
    <property type="molecule type" value="Genomic_DNA"/>
</dbReference>
<dbReference type="AlphaFoldDB" id="A0A834XX94"/>
<dbReference type="CDD" id="cd09631">
    <property type="entry name" value="DOMON_DOH"/>
    <property type="match status" value="1"/>
</dbReference>
<dbReference type="OrthoDB" id="2448405at2759"/>
<feature type="domain" description="DM13" evidence="4">
    <location>
        <begin position="49"/>
        <end position="156"/>
    </location>
</feature>
<dbReference type="SMART" id="SM00664">
    <property type="entry name" value="DoH"/>
    <property type="match status" value="1"/>
</dbReference>
<evidence type="ECO:0000313" key="5">
    <source>
        <dbReference type="EMBL" id="KAF7995188.1"/>
    </source>
</evidence>
<proteinExistence type="predicted"/>
<evidence type="ECO:0000256" key="1">
    <source>
        <dbReference type="ARBA" id="ARBA00022737"/>
    </source>
</evidence>
<dbReference type="Pfam" id="PF10517">
    <property type="entry name" value="DM13"/>
    <property type="match status" value="2"/>
</dbReference>
<evidence type="ECO:0000259" key="4">
    <source>
        <dbReference type="PROSITE" id="PS51549"/>
    </source>
</evidence>
<keyword evidence="2" id="KW-0732">Signal</keyword>
<protein>
    <submittedName>
        <fullName evidence="5">Uncharacterized protein</fullName>
    </submittedName>
</protein>
<dbReference type="Pfam" id="PF03351">
    <property type="entry name" value="DOMON"/>
    <property type="match status" value="1"/>
</dbReference>
<feature type="domain" description="DOMON" evidence="3">
    <location>
        <begin position="280"/>
        <end position="403"/>
    </location>
</feature>
<comment type="caution">
    <text evidence="5">The sequence shown here is derived from an EMBL/GenBank/DDBJ whole genome shotgun (WGS) entry which is preliminary data.</text>
</comment>